<dbReference type="CDD" id="cd03499">
    <property type="entry name" value="SQR_TypeC_SdhC"/>
    <property type="match status" value="1"/>
</dbReference>
<keyword evidence="4" id="KW-0479">Metal-binding</keyword>
<evidence type="ECO:0000256" key="2">
    <source>
        <dbReference type="ARBA" id="ARBA00022617"/>
    </source>
</evidence>
<name>A0A382QPM9_9ZZZZ</name>
<dbReference type="EMBL" id="UINC01115685">
    <property type="protein sequence ID" value="SVC86898.1"/>
    <property type="molecule type" value="Genomic_DNA"/>
</dbReference>
<sequence>MKEKDNRPVYLNILTINLPIIGISSILHRVSGFALFLTFLALIWMLDRSLTSEEEFVQLLDDLRNNFSLKILIFLISVSVFYHSLVGIKKLISDFFGVGEELKSGSIIAWIYNVVFAVISIITLIYIFF</sequence>
<evidence type="ECO:0008006" key="10">
    <source>
        <dbReference type="Google" id="ProtNLM"/>
    </source>
</evidence>
<dbReference type="InterPro" id="IPR014314">
    <property type="entry name" value="Succ_DH_cytb556"/>
</dbReference>
<dbReference type="NCBIfam" id="TIGR02970">
    <property type="entry name" value="succ_dehyd_cytB"/>
    <property type="match status" value="1"/>
</dbReference>
<organism evidence="9">
    <name type="scientific">marine metagenome</name>
    <dbReference type="NCBI Taxonomy" id="408172"/>
    <lineage>
        <taxon>unclassified sequences</taxon>
        <taxon>metagenomes</taxon>
        <taxon>ecological metagenomes</taxon>
    </lineage>
</organism>
<feature type="transmembrane region" description="Helical" evidence="8">
    <location>
        <begin position="20"/>
        <end position="46"/>
    </location>
</feature>
<evidence type="ECO:0000256" key="1">
    <source>
        <dbReference type="ARBA" id="ARBA00004141"/>
    </source>
</evidence>
<dbReference type="GO" id="GO:0046872">
    <property type="term" value="F:metal ion binding"/>
    <property type="evidence" value="ECO:0007669"/>
    <property type="project" value="UniProtKB-KW"/>
</dbReference>
<dbReference type="GO" id="GO:0009055">
    <property type="term" value="F:electron transfer activity"/>
    <property type="evidence" value="ECO:0007669"/>
    <property type="project" value="InterPro"/>
</dbReference>
<evidence type="ECO:0000313" key="9">
    <source>
        <dbReference type="EMBL" id="SVC86898.1"/>
    </source>
</evidence>
<keyword evidence="3 8" id="KW-0812">Transmembrane</keyword>
<accession>A0A382QPM9</accession>
<evidence type="ECO:0000256" key="8">
    <source>
        <dbReference type="SAM" id="Phobius"/>
    </source>
</evidence>
<dbReference type="SUPFAM" id="SSF81343">
    <property type="entry name" value="Fumarate reductase respiratory complex transmembrane subunits"/>
    <property type="match status" value="1"/>
</dbReference>
<evidence type="ECO:0000256" key="3">
    <source>
        <dbReference type="ARBA" id="ARBA00022692"/>
    </source>
</evidence>
<dbReference type="PIRSF" id="PIRSF000178">
    <property type="entry name" value="SDH_cyt_b560"/>
    <property type="match status" value="1"/>
</dbReference>
<keyword evidence="6" id="KW-0408">Iron</keyword>
<dbReference type="AlphaFoldDB" id="A0A382QPM9"/>
<proteinExistence type="predicted"/>
<gene>
    <name evidence="9" type="ORF">METZ01_LOCUS339752</name>
</gene>
<feature type="transmembrane region" description="Helical" evidence="8">
    <location>
        <begin position="107"/>
        <end position="128"/>
    </location>
</feature>
<dbReference type="InterPro" id="IPR034804">
    <property type="entry name" value="SQR/QFR_C/D"/>
</dbReference>
<dbReference type="InterPro" id="IPR000701">
    <property type="entry name" value="SuccDH_FuR_B_TM-su"/>
</dbReference>
<evidence type="ECO:0000256" key="7">
    <source>
        <dbReference type="ARBA" id="ARBA00023136"/>
    </source>
</evidence>
<keyword evidence="5 8" id="KW-1133">Transmembrane helix</keyword>
<keyword evidence="7 8" id="KW-0472">Membrane</keyword>
<dbReference type="GO" id="GO:0006099">
    <property type="term" value="P:tricarboxylic acid cycle"/>
    <property type="evidence" value="ECO:0007669"/>
    <property type="project" value="InterPro"/>
</dbReference>
<feature type="transmembrane region" description="Helical" evidence="8">
    <location>
        <begin position="67"/>
        <end position="87"/>
    </location>
</feature>
<evidence type="ECO:0000256" key="6">
    <source>
        <dbReference type="ARBA" id="ARBA00023004"/>
    </source>
</evidence>
<dbReference type="Gene3D" id="1.20.1300.10">
    <property type="entry name" value="Fumarate reductase/succinate dehydrogenase, transmembrane subunit"/>
    <property type="match status" value="1"/>
</dbReference>
<protein>
    <recommendedName>
        <fullName evidence="10">Succinate dehydrogenase cytochrome b556 subunit</fullName>
    </recommendedName>
</protein>
<evidence type="ECO:0000256" key="5">
    <source>
        <dbReference type="ARBA" id="ARBA00022989"/>
    </source>
</evidence>
<evidence type="ECO:0000256" key="4">
    <source>
        <dbReference type="ARBA" id="ARBA00022723"/>
    </source>
</evidence>
<dbReference type="InterPro" id="IPR018495">
    <property type="entry name" value="Succ_DH_cyt_bsu_CS"/>
</dbReference>
<comment type="subcellular location">
    <subcellularLocation>
        <location evidence="1">Membrane</location>
        <topology evidence="1">Multi-pass membrane protein</topology>
    </subcellularLocation>
</comment>
<dbReference type="GO" id="GO:0016020">
    <property type="term" value="C:membrane"/>
    <property type="evidence" value="ECO:0007669"/>
    <property type="project" value="UniProtKB-SubCell"/>
</dbReference>
<dbReference type="Pfam" id="PF01127">
    <property type="entry name" value="Sdh_cyt"/>
    <property type="match status" value="1"/>
</dbReference>
<keyword evidence="2" id="KW-0349">Heme</keyword>
<reference evidence="9" key="1">
    <citation type="submission" date="2018-05" db="EMBL/GenBank/DDBJ databases">
        <authorList>
            <person name="Lanie J.A."/>
            <person name="Ng W.-L."/>
            <person name="Kazmierczak K.M."/>
            <person name="Andrzejewski T.M."/>
            <person name="Davidsen T.M."/>
            <person name="Wayne K.J."/>
            <person name="Tettelin H."/>
            <person name="Glass J.I."/>
            <person name="Rusch D."/>
            <person name="Podicherti R."/>
            <person name="Tsui H.-C.T."/>
            <person name="Winkler M.E."/>
        </authorList>
    </citation>
    <scope>NUCLEOTIDE SEQUENCE</scope>
</reference>
<dbReference type="PROSITE" id="PS01000">
    <property type="entry name" value="SDH_CYT_1"/>
    <property type="match status" value="1"/>
</dbReference>